<dbReference type="PANTHER" id="PTHR45812:SF1">
    <property type="entry name" value="DNA POLYMERASE ZETA CATALYTIC SUBUNIT"/>
    <property type="match status" value="1"/>
</dbReference>
<dbReference type="EC" id="2.7.7.7" evidence="20"/>
<dbReference type="Gene3D" id="1.10.287.690">
    <property type="entry name" value="Helix hairpin bin"/>
    <property type="match status" value="1"/>
</dbReference>
<keyword evidence="5 20" id="KW-0808">Transferase</keyword>
<dbReference type="InterPro" id="IPR012337">
    <property type="entry name" value="RNaseH-like_sf"/>
</dbReference>
<keyword evidence="16" id="KW-0234">DNA repair</keyword>
<comment type="similarity">
    <text evidence="3 20">Belongs to the DNA polymerase type-B family.</text>
</comment>
<dbReference type="SMART" id="SM00486">
    <property type="entry name" value="POLBc"/>
    <property type="match status" value="1"/>
</dbReference>
<dbReference type="Gene3D" id="3.90.1600.10">
    <property type="entry name" value="Palm domain of DNA polymerase"/>
    <property type="match status" value="1"/>
</dbReference>
<dbReference type="InterPro" id="IPR042087">
    <property type="entry name" value="DNA_pol_B_thumb"/>
</dbReference>
<evidence type="ECO:0000313" key="24">
    <source>
        <dbReference type="Proteomes" id="UP000478008"/>
    </source>
</evidence>
<name>A0A7D9H1C6_DEKBR</name>
<dbReference type="InterPro" id="IPR017964">
    <property type="entry name" value="DNA-dir_DNA_pol_B_CS"/>
</dbReference>
<dbReference type="CDD" id="cd05534">
    <property type="entry name" value="POLBc_zeta"/>
    <property type="match status" value="1"/>
</dbReference>
<dbReference type="PANTHER" id="PTHR45812">
    <property type="entry name" value="DNA POLYMERASE ZETA CATALYTIC SUBUNIT"/>
    <property type="match status" value="1"/>
</dbReference>
<evidence type="ECO:0000256" key="1">
    <source>
        <dbReference type="ARBA" id="ARBA00001966"/>
    </source>
</evidence>
<evidence type="ECO:0000256" key="21">
    <source>
        <dbReference type="SAM" id="MobiDB-lite"/>
    </source>
</evidence>
<evidence type="ECO:0000256" key="6">
    <source>
        <dbReference type="ARBA" id="ARBA00022695"/>
    </source>
</evidence>
<evidence type="ECO:0000256" key="7">
    <source>
        <dbReference type="ARBA" id="ARBA00022705"/>
    </source>
</evidence>
<dbReference type="GO" id="GO:0016035">
    <property type="term" value="C:zeta DNA polymerase complex"/>
    <property type="evidence" value="ECO:0007669"/>
    <property type="project" value="InterPro"/>
</dbReference>
<dbReference type="InterPro" id="IPR006172">
    <property type="entry name" value="DNA-dir_DNA_pol_B"/>
</dbReference>
<dbReference type="Gene3D" id="3.30.420.10">
    <property type="entry name" value="Ribonuclease H-like superfamily/Ribonuclease H"/>
    <property type="match status" value="1"/>
</dbReference>
<accession>A0A7D9H1C6</accession>
<organism evidence="23 24">
    <name type="scientific">Dekkera bruxellensis</name>
    <name type="common">Brettanomyces custersii</name>
    <dbReference type="NCBI Taxonomy" id="5007"/>
    <lineage>
        <taxon>Eukaryota</taxon>
        <taxon>Fungi</taxon>
        <taxon>Dikarya</taxon>
        <taxon>Ascomycota</taxon>
        <taxon>Saccharomycotina</taxon>
        <taxon>Pichiomycetes</taxon>
        <taxon>Pichiales</taxon>
        <taxon>Pichiaceae</taxon>
        <taxon>Brettanomyces</taxon>
    </lineage>
</organism>
<evidence type="ECO:0000256" key="8">
    <source>
        <dbReference type="ARBA" id="ARBA00022723"/>
    </source>
</evidence>
<dbReference type="FunFam" id="1.10.287.690:FF:000002">
    <property type="entry name" value="DNA polymerase zeta"/>
    <property type="match status" value="1"/>
</dbReference>
<evidence type="ECO:0000259" key="22">
    <source>
        <dbReference type="PROSITE" id="PS50017"/>
    </source>
</evidence>
<dbReference type="PROSITE" id="PS00116">
    <property type="entry name" value="DNA_POLYMERASE_B"/>
    <property type="match status" value="1"/>
</dbReference>
<dbReference type="FunFam" id="3.30.420.10:FF:000024">
    <property type="entry name" value="DNA polymerase zeta catalytic subunit"/>
    <property type="match status" value="1"/>
</dbReference>
<evidence type="ECO:0000256" key="10">
    <source>
        <dbReference type="ARBA" id="ARBA00022771"/>
    </source>
</evidence>
<dbReference type="Pfam" id="PF24055">
    <property type="entry name" value="POL3_N"/>
    <property type="match status" value="1"/>
</dbReference>
<sequence>MSTSFSSSSFDISCIDSKNLKIQIIAYDSYQCAPSSIDKQNVTINGLSTKEVLTEEFEDVPIIRIYGRLQTGHTCLLHVHNIFPYLYIPYQGPIPKDDREVQNRLCKLLVEINKKLKQSFQRKDGENLKKKSRRRNRLKNEKEQDESDFETASPGSDDSNNNSFNSAFNFVSDLSVVKGVPFYNYSVGSDPFVKISLLNPRYTVRLSRLLSEGAILGHKIQPFEAHIRYNFQFLLDYNCYSCNWISLSQFFWRSPLVILKDREDYQLFFDTPFTAFNRFKITPMLKKFMSSYIFDEGAEGSNILDPDEFPRIGRTLVELDASASWIENRKEIAERPLHLSMTENEALKYPNEKYISSTKAIIADVMFLRKERSLPQTSKLKLFDDIKREFKGEKWVEIEELRKQFEYCYDCSMKYFKKGQRGCSVDETAVIIQRQWLQRYPTSFESVCILQYTPKIQEISTLHLKKNNVTTENILDVLLGQVHSNANKLSQAGETFLNSIDENQEQNVSPSDSDGNIDENLAEMESNACDNAENPDLDTKKDTLPSGLPGNTLKKDSPSNTQSEIQEKKTAIDAGNLDIKIYKATQTAFKSSIHREFPKSQMATKNSESFFLHPLKERETTKKILLRYQLNPPRYETYDDFLNSFEREFGMLKINYKSPYYSDRENYDNYPFYFAGKKFNLNCLDIEGLAHYQGVGNGEPHPDFDINPEIQSVWRFTAKAPNYNDVHKWLLEQPSNTFINRSLLLESEIEPITQKHTSTDKRFEEPIERKSTHFAKLITLIMELHINTRKDLQPDPAKDPIGAIFWNFDKSHNPYPLNLPKAGIFLLRNNTVHMDIDWGNILNIPIRIFDEEEEMISSLVGLVELVDPDILSGYEIHAASWGYLIERCKIVYDIDLTIRLSRVCQKQRNKVGDPWGYTHASAIRITGRHMLNIWRQLRRETNLGSYSVENVTFQVLGRRIPHYSTETLTQWFTNNNPNSLSSLIWYYYHRIIIEGEIIEKLEIIEKITEQSRLLGIDFYSVIYRGSQYKVESLLVRLAKAEDYILISPSKKQVFNQDSLECIPLVLEPESALYRSPLVVLDFQSLYPSIIIAYNYCFSTLLGKMRDYKPGRYQKLGVTRQKFPPGIIPLLKDLITLSPNGLMFVKSTARKSLLAKLLTDILDARLLVKGTMRSLHNDHDVNKIYNNRQLALKMIANVTYGYTSATFSGRMPHSALADAVVSSGRETLLRAASEIESNPKWGAKVVYGDTDSLFVYLPGKTRADAFRMGTEMASYITHINPAPVKLKFEKVYHPCVLVSKKRYVGWKYEFEDQKEPIFDAKGIETVRRDGIPAQQKIMEKAITILFKTMDISAVKKYVCAQFSKIMRGQVNYKDFIFAKEVRLGTYKNEAYLPPGARVSKRKLSHDHRAEPQYKERVKYIVKRGFKGEALKNRCMSPDEFLKDNTAELDAEYYITKVVVPPLERIFNLMGVDVRCWYNEMPKYLDYGNPRDTKFKGLNINYRKCILCNGILLKDSDKSLCPECAESKHETVLKLQEKLLIKEKQMSDISMICGACSQRITDYHQTKAEGSHACENYDCPLYYKRERTQMQLDILKTNIEKVSRDW</sequence>
<evidence type="ECO:0000256" key="20">
    <source>
        <dbReference type="RuleBase" id="RU000442"/>
    </source>
</evidence>
<evidence type="ECO:0000256" key="14">
    <source>
        <dbReference type="ARBA" id="ARBA00023014"/>
    </source>
</evidence>
<dbReference type="SUPFAM" id="SSF53098">
    <property type="entry name" value="Ribonuclease H-like"/>
    <property type="match status" value="1"/>
</dbReference>
<dbReference type="Pfam" id="PF03104">
    <property type="entry name" value="DNA_pol_B_exo1"/>
    <property type="match status" value="1"/>
</dbReference>
<dbReference type="InterPro" id="IPR006133">
    <property type="entry name" value="DNA-dir_DNA_pol_B_exonuc"/>
</dbReference>
<comment type="subcellular location">
    <subcellularLocation>
        <location evidence="2 20">Nucleus</location>
    </subcellularLocation>
</comment>
<evidence type="ECO:0000256" key="9">
    <source>
        <dbReference type="ARBA" id="ARBA00022763"/>
    </source>
</evidence>
<keyword evidence="8 20" id="KW-0479">Metal-binding</keyword>
<keyword evidence="13 20" id="KW-0408">Iron</keyword>
<protein>
    <recommendedName>
        <fullName evidence="20">DNA polymerase</fullName>
        <ecNumber evidence="20">2.7.7.7</ecNumber>
    </recommendedName>
</protein>
<evidence type="ECO:0000256" key="17">
    <source>
        <dbReference type="ARBA" id="ARBA00023242"/>
    </source>
</evidence>
<keyword evidence="17 20" id="KW-0539">Nucleus</keyword>
<dbReference type="Gene3D" id="1.10.132.60">
    <property type="entry name" value="DNA polymerase family B, C-terminal domain"/>
    <property type="match status" value="1"/>
</dbReference>
<comment type="catalytic activity">
    <reaction evidence="18 20">
        <text>DNA(n) + a 2'-deoxyribonucleoside 5'-triphosphate = DNA(n+1) + diphosphate</text>
        <dbReference type="Rhea" id="RHEA:22508"/>
        <dbReference type="Rhea" id="RHEA-COMP:17339"/>
        <dbReference type="Rhea" id="RHEA-COMP:17340"/>
        <dbReference type="ChEBI" id="CHEBI:33019"/>
        <dbReference type="ChEBI" id="CHEBI:61560"/>
        <dbReference type="ChEBI" id="CHEBI:173112"/>
        <dbReference type="EC" id="2.7.7.7"/>
    </reaction>
</comment>
<dbReference type="SUPFAM" id="SSF56672">
    <property type="entry name" value="DNA/RNA polymerases"/>
    <property type="match status" value="1"/>
</dbReference>
<keyword evidence="14 20" id="KW-0411">Iron-sulfur</keyword>
<keyword evidence="11 20" id="KW-0862">Zinc</keyword>
<dbReference type="GO" id="GO:0008270">
    <property type="term" value="F:zinc ion binding"/>
    <property type="evidence" value="ECO:0007669"/>
    <property type="project" value="UniProtKB-KW"/>
</dbReference>
<dbReference type="Pfam" id="PF14260">
    <property type="entry name" value="zf-C4pol"/>
    <property type="match status" value="1"/>
</dbReference>
<evidence type="ECO:0000256" key="11">
    <source>
        <dbReference type="ARBA" id="ARBA00022833"/>
    </source>
</evidence>
<feature type="region of interest" description="Disordered" evidence="21">
    <location>
        <begin position="529"/>
        <end position="566"/>
    </location>
</feature>
<dbReference type="FunFam" id="1.10.132.60:FF:000007">
    <property type="entry name" value="DNA polymerase"/>
    <property type="match status" value="1"/>
</dbReference>
<dbReference type="Gene3D" id="3.30.342.10">
    <property type="entry name" value="DNA Polymerase, chain B, domain 1"/>
    <property type="match status" value="1"/>
</dbReference>
<evidence type="ECO:0000256" key="19">
    <source>
        <dbReference type="ARBA" id="ARBA00066055"/>
    </source>
</evidence>
<evidence type="ECO:0000256" key="13">
    <source>
        <dbReference type="ARBA" id="ARBA00023004"/>
    </source>
</evidence>
<keyword evidence="24" id="KW-1185">Reference proteome</keyword>
<dbReference type="InterPro" id="IPR000488">
    <property type="entry name" value="Death_dom"/>
</dbReference>
<dbReference type="Pfam" id="PF24065">
    <property type="entry name" value="REV3_N"/>
    <property type="match status" value="1"/>
</dbReference>
<dbReference type="GO" id="GO:0042276">
    <property type="term" value="P:error-prone translesion synthesis"/>
    <property type="evidence" value="ECO:0007669"/>
    <property type="project" value="TreeGrafter"/>
</dbReference>
<evidence type="ECO:0000256" key="2">
    <source>
        <dbReference type="ARBA" id="ARBA00004123"/>
    </source>
</evidence>
<dbReference type="InterPro" id="IPR006134">
    <property type="entry name" value="DNA-dir_DNA_pol_B_multi_dom"/>
</dbReference>
<evidence type="ECO:0000256" key="4">
    <source>
        <dbReference type="ARBA" id="ARBA00022485"/>
    </source>
</evidence>
<dbReference type="EMBL" id="CABFWN010000003">
    <property type="protein sequence ID" value="VUG18128.1"/>
    <property type="molecule type" value="Genomic_DNA"/>
</dbReference>
<dbReference type="InterPro" id="IPR056435">
    <property type="entry name" value="DPOD/Z_N"/>
</dbReference>
<keyword evidence="15 20" id="KW-0238">DNA-binding</keyword>
<dbReference type="GO" id="GO:0003887">
    <property type="term" value="F:DNA-directed DNA polymerase activity"/>
    <property type="evidence" value="ECO:0007669"/>
    <property type="project" value="UniProtKB-KW"/>
</dbReference>
<keyword evidence="12 20" id="KW-0239">DNA-directed DNA polymerase</keyword>
<evidence type="ECO:0000256" key="15">
    <source>
        <dbReference type="ARBA" id="ARBA00023125"/>
    </source>
</evidence>
<dbReference type="GO" id="GO:0005634">
    <property type="term" value="C:nucleus"/>
    <property type="evidence" value="ECO:0007669"/>
    <property type="project" value="UniProtKB-SubCell"/>
</dbReference>
<dbReference type="GO" id="GO:0007165">
    <property type="term" value="P:signal transduction"/>
    <property type="evidence" value="ECO:0007669"/>
    <property type="project" value="InterPro"/>
</dbReference>
<evidence type="ECO:0000256" key="5">
    <source>
        <dbReference type="ARBA" id="ARBA00022679"/>
    </source>
</evidence>
<evidence type="ECO:0000256" key="16">
    <source>
        <dbReference type="ARBA" id="ARBA00023204"/>
    </source>
</evidence>
<proteinExistence type="inferred from homology"/>
<feature type="domain" description="Death" evidence="22">
    <location>
        <begin position="934"/>
        <end position="984"/>
    </location>
</feature>
<evidence type="ECO:0000256" key="3">
    <source>
        <dbReference type="ARBA" id="ARBA00005755"/>
    </source>
</evidence>
<dbReference type="Pfam" id="PF00136">
    <property type="entry name" value="DNA_pol_B"/>
    <property type="match status" value="1"/>
</dbReference>
<keyword evidence="6 20" id="KW-0548">Nucleotidyltransferase</keyword>
<evidence type="ECO:0000313" key="23">
    <source>
        <dbReference type="EMBL" id="VUG18128.1"/>
    </source>
</evidence>
<dbReference type="PRINTS" id="PR00106">
    <property type="entry name" value="DNAPOLB"/>
</dbReference>
<dbReference type="InterPro" id="IPR023211">
    <property type="entry name" value="DNA_pol_palm_dom_sf"/>
</dbReference>
<dbReference type="Proteomes" id="UP000478008">
    <property type="component" value="Unassembled WGS sequence"/>
</dbReference>
<dbReference type="InterPro" id="IPR030559">
    <property type="entry name" value="PolZ_Rev3"/>
</dbReference>
<dbReference type="GO" id="GO:0003677">
    <property type="term" value="F:DNA binding"/>
    <property type="evidence" value="ECO:0007669"/>
    <property type="project" value="UniProtKB-KW"/>
</dbReference>
<dbReference type="InterPro" id="IPR036397">
    <property type="entry name" value="RNaseH_sf"/>
</dbReference>
<dbReference type="GO" id="GO:0051539">
    <property type="term" value="F:4 iron, 4 sulfur cluster binding"/>
    <property type="evidence" value="ECO:0007669"/>
    <property type="project" value="UniProtKB-KW"/>
</dbReference>
<dbReference type="CDD" id="cd05778">
    <property type="entry name" value="DNA_polB_zeta_exo"/>
    <property type="match status" value="1"/>
</dbReference>
<evidence type="ECO:0000256" key="18">
    <source>
        <dbReference type="ARBA" id="ARBA00049244"/>
    </source>
</evidence>
<gene>
    <name evidence="23" type="primary">REV3</name>
    <name evidence="23" type="ORF">DEBR0S3_02960G</name>
</gene>
<comment type="cofactor">
    <cofactor evidence="1 20">
        <name>[4Fe-4S] cluster</name>
        <dbReference type="ChEBI" id="CHEBI:49883"/>
    </cofactor>
</comment>
<keyword evidence="4 20" id="KW-0004">4Fe-4S</keyword>
<comment type="subunit">
    <text evidence="19">Forms DNA polymerase zeta with REV7.</text>
</comment>
<keyword evidence="7 20" id="KW-0235">DNA replication</keyword>
<dbReference type="PROSITE" id="PS50017">
    <property type="entry name" value="DEATH_DOMAIN"/>
    <property type="match status" value="1"/>
</dbReference>
<dbReference type="GO" id="GO:0006260">
    <property type="term" value="P:DNA replication"/>
    <property type="evidence" value="ECO:0007669"/>
    <property type="project" value="UniProtKB-KW"/>
</dbReference>
<evidence type="ECO:0000256" key="12">
    <source>
        <dbReference type="ARBA" id="ARBA00022932"/>
    </source>
</evidence>
<keyword evidence="10 20" id="KW-0863">Zinc-finger</keyword>
<dbReference type="InterPro" id="IPR043502">
    <property type="entry name" value="DNA/RNA_pol_sf"/>
</dbReference>
<dbReference type="InterPro" id="IPR025687">
    <property type="entry name" value="Znf-C4pol"/>
</dbReference>
<dbReference type="GO" id="GO:0000166">
    <property type="term" value="F:nucleotide binding"/>
    <property type="evidence" value="ECO:0007669"/>
    <property type="project" value="InterPro"/>
</dbReference>
<reference evidence="23 24" key="1">
    <citation type="submission" date="2019-07" db="EMBL/GenBank/DDBJ databases">
        <authorList>
            <person name="Friedrich A."/>
            <person name="Schacherer J."/>
        </authorList>
    </citation>
    <scope>NUCLEOTIDE SEQUENCE [LARGE SCALE GENOMIC DNA]</scope>
</reference>
<feature type="region of interest" description="Disordered" evidence="21">
    <location>
        <begin position="122"/>
        <end position="160"/>
    </location>
</feature>
<dbReference type="InterPro" id="IPR056447">
    <property type="entry name" value="REV3_N"/>
</dbReference>
<dbReference type="GO" id="GO:0000724">
    <property type="term" value="P:double-strand break repair via homologous recombination"/>
    <property type="evidence" value="ECO:0007669"/>
    <property type="project" value="TreeGrafter"/>
</dbReference>
<keyword evidence="9" id="KW-0227">DNA damage</keyword>